<dbReference type="CDD" id="cd00616">
    <property type="entry name" value="AHBA_syn"/>
    <property type="match status" value="1"/>
</dbReference>
<organism evidence="2 3">
    <name type="scientific">Methanoplanus endosymbiosus</name>
    <dbReference type="NCBI Taxonomy" id="33865"/>
    <lineage>
        <taxon>Archaea</taxon>
        <taxon>Methanobacteriati</taxon>
        <taxon>Methanobacteriota</taxon>
        <taxon>Stenosarchaea group</taxon>
        <taxon>Methanomicrobia</taxon>
        <taxon>Methanomicrobiales</taxon>
        <taxon>Methanomicrobiaceae</taxon>
        <taxon>Methanoplanus</taxon>
    </lineage>
</organism>
<name>A0A9E7PLG6_9EURY</name>
<protein>
    <submittedName>
        <fullName evidence="2">DegT/DnrJ/EryC1/StrS family aminotransferase</fullName>
    </submittedName>
</protein>
<dbReference type="EMBL" id="CP096115">
    <property type="protein sequence ID" value="UUX92313.1"/>
    <property type="molecule type" value="Genomic_DNA"/>
</dbReference>
<comment type="similarity">
    <text evidence="1">Belongs to the DegT/DnrJ/EryC1 family.</text>
</comment>
<dbReference type="RefSeq" id="WP_257742463.1">
    <property type="nucleotide sequence ID" value="NZ_CP096115.1"/>
</dbReference>
<evidence type="ECO:0000313" key="3">
    <source>
        <dbReference type="Proteomes" id="UP001060368"/>
    </source>
</evidence>
<dbReference type="GO" id="GO:0008483">
    <property type="term" value="F:transaminase activity"/>
    <property type="evidence" value="ECO:0007669"/>
    <property type="project" value="UniProtKB-KW"/>
</dbReference>
<dbReference type="Gene3D" id="3.90.1150.10">
    <property type="entry name" value="Aspartate Aminotransferase, domain 1"/>
    <property type="match status" value="1"/>
</dbReference>
<evidence type="ECO:0000256" key="1">
    <source>
        <dbReference type="RuleBase" id="RU004508"/>
    </source>
</evidence>
<dbReference type="Gene3D" id="3.40.640.10">
    <property type="entry name" value="Type I PLP-dependent aspartate aminotransferase-like (Major domain)"/>
    <property type="match status" value="1"/>
</dbReference>
<reference evidence="2" key="1">
    <citation type="submission" date="2022-04" db="EMBL/GenBank/DDBJ databases">
        <title>Complete genome of Methanoplanus endosymbiosus DSM 3599.</title>
        <authorList>
            <person name="Chen S.-C."/>
            <person name="You Y.-T."/>
            <person name="Zhou Y.-Z."/>
            <person name="Lai M.-C."/>
        </authorList>
    </citation>
    <scope>NUCLEOTIDE SEQUENCE</scope>
    <source>
        <strain evidence="2">DSM 3599</strain>
    </source>
</reference>
<dbReference type="AlphaFoldDB" id="A0A9E7PLG6"/>
<dbReference type="Pfam" id="PF01041">
    <property type="entry name" value="DegT_DnrJ_EryC1"/>
    <property type="match status" value="1"/>
</dbReference>
<keyword evidence="1" id="KW-0663">Pyridoxal phosphate</keyword>
<dbReference type="GO" id="GO:0030170">
    <property type="term" value="F:pyridoxal phosphate binding"/>
    <property type="evidence" value="ECO:0007669"/>
    <property type="project" value="TreeGrafter"/>
</dbReference>
<dbReference type="SUPFAM" id="SSF53383">
    <property type="entry name" value="PLP-dependent transferases"/>
    <property type="match status" value="1"/>
</dbReference>
<keyword evidence="2" id="KW-0808">Transferase</keyword>
<sequence>MIPVAKPFIGEEEIEAFAGVIRSGMIACGSVVSEFEKEFSEFIGTKEAVGINSGTAALHAALLALGISKGDEVIVPSFTFFATASAVSLCGAKPVCVDVDKQTFNICPDEIMENLSYRTKAVIGVHLFGQAFDLKPVMEICKDNNLLLIEDCAQAHGAEYKGRKVGSFGDAGCFSFYPTKNMTTGEGGMITCNDSLLSDKIRRIINHGQSEKYLHTEIGYNMRMSNIDAAIGRVQFSKLSVMNRLRQRNAEIFNSEIVHDGITKPRNNPDCLHVYHQYAVLVEEKFPMKRDEFMKYLEEKEIGSAVHYPVPVHRQPVYVNMPNPKCPVAEDLSQRILSLPVHPGVSEEECRYICKVINEISG</sequence>
<dbReference type="PANTHER" id="PTHR30244">
    <property type="entry name" value="TRANSAMINASE"/>
    <property type="match status" value="1"/>
</dbReference>
<evidence type="ECO:0000313" key="2">
    <source>
        <dbReference type="EMBL" id="UUX92313.1"/>
    </source>
</evidence>
<dbReference type="KEGG" id="mend:L6E24_13390"/>
<keyword evidence="2" id="KW-0032">Aminotransferase</keyword>
<accession>A0A9E7PLG6</accession>
<dbReference type="GeneID" id="74308716"/>
<dbReference type="InterPro" id="IPR015424">
    <property type="entry name" value="PyrdxlP-dep_Trfase"/>
</dbReference>
<dbReference type="InterPro" id="IPR015421">
    <property type="entry name" value="PyrdxlP-dep_Trfase_major"/>
</dbReference>
<dbReference type="InterPro" id="IPR015422">
    <property type="entry name" value="PyrdxlP-dep_Trfase_small"/>
</dbReference>
<dbReference type="GO" id="GO:0000271">
    <property type="term" value="P:polysaccharide biosynthetic process"/>
    <property type="evidence" value="ECO:0007669"/>
    <property type="project" value="TreeGrafter"/>
</dbReference>
<gene>
    <name evidence="2" type="ORF">L6E24_13390</name>
</gene>
<dbReference type="PIRSF" id="PIRSF000390">
    <property type="entry name" value="PLP_StrS"/>
    <property type="match status" value="1"/>
</dbReference>
<dbReference type="Proteomes" id="UP001060368">
    <property type="component" value="Chromosome"/>
</dbReference>
<dbReference type="InterPro" id="IPR000653">
    <property type="entry name" value="DegT/StrS_aminotransferase"/>
</dbReference>
<keyword evidence="3" id="KW-1185">Reference proteome</keyword>
<dbReference type="PANTHER" id="PTHR30244:SF34">
    <property type="entry name" value="DTDP-4-AMINO-4,6-DIDEOXYGALACTOSE TRANSAMINASE"/>
    <property type="match status" value="1"/>
</dbReference>
<proteinExistence type="inferred from homology"/>